<evidence type="ECO:0000256" key="3">
    <source>
        <dbReference type="ARBA" id="ARBA00022741"/>
    </source>
</evidence>
<comment type="caution">
    <text evidence="6">The sequence shown here is derived from an EMBL/GenBank/DDBJ whole genome shotgun (WGS) entry which is preliminary data.</text>
</comment>
<dbReference type="GO" id="GO:0016887">
    <property type="term" value="F:ATP hydrolysis activity"/>
    <property type="evidence" value="ECO:0007669"/>
    <property type="project" value="InterPro"/>
</dbReference>
<keyword evidence="7" id="KW-1185">Reference proteome</keyword>
<dbReference type="Gene3D" id="3.40.50.300">
    <property type="entry name" value="P-loop containing nucleotide triphosphate hydrolases"/>
    <property type="match status" value="2"/>
</dbReference>
<dbReference type="InterPro" id="IPR050107">
    <property type="entry name" value="ABC_carbohydrate_import_ATPase"/>
</dbReference>
<dbReference type="AlphaFoldDB" id="A0A1Q8QV07"/>
<proteinExistence type="predicted"/>
<dbReference type="InterPro" id="IPR003593">
    <property type="entry name" value="AAA+_ATPase"/>
</dbReference>
<keyword evidence="4 6" id="KW-0067">ATP-binding</keyword>
<dbReference type="RefSeq" id="WP_075365365.1">
    <property type="nucleotide sequence ID" value="NZ_MLBF01000020.1"/>
</dbReference>
<name>A0A1Q8QV07_9FIRM</name>
<keyword evidence="3" id="KW-0547">Nucleotide-binding</keyword>
<dbReference type="EMBL" id="MLBF01000020">
    <property type="protein sequence ID" value="OLN31194.1"/>
    <property type="molecule type" value="Genomic_DNA"/>
</dbReference>
<dbReference type="InterPro" id="IPR027417">
    <property type="entry name" value="P-loop_NTPase"/>
</dbReference>
<dbReference type="Pfam" id="PF00005">
    <property type="entry name" value="ABC_tran"/>
    <property type="match status" value="2"/>
</dbReference>
<protein>
    <submittedName>
        <fullName evidence="6">Ribose ABC transport system, ATP-binding protein RbsA</fullName>
    </submittedName>
</protein>
<dbReference type="CDD" id="cd03216">
    <property type="entry name" value="ABC_Carb_Monos_I"/>
    <property type="match status" value="1"/>
</dbReference>
<dbReference type="SMART" id="SM00382">
    <property type="entry name" value="AAA"/>
    <property type="match status" value="2"/>
</dbReference>
<gene>
    <name evidence="6" type="ORF">DSOL_2804</name>
</gene>
<reference evidence="6 7" key="1">
    <citation type="submission" date="2016-09" db="EMBL/GenBank/DDBJ databases">
        <title>Complete genome of Desulfosporosinus sp. OL.</title>
        <authorList>
            <person name="Mardanov A."/>
            <person name="Beletsky A."/>
            <person name="Panova A."/>
            <person name="Karnachuk O."/>
            <person name="Ravin N."/>
        </authorList>
    </citation>
    <scope>NUCLEOTIDE SEQUENCE [LARGE SCALE GENOMIC DNA]</scope>
    <source>
        <strain evidence="6 7">OL</strain>
    </source>
</reference>
<keyword evidence="1" id="KW-0813">Transport</keyword>
<dbReference type="PROSITE" id="PS50893">
    <property type="entry name" value="ABC_TRANSPORTER_2"/>
    <property type="match status" value="2"/>
</dbReference>
<accession>A0A1Q8QV07</accession>
<evidence type="ECO:0000313" key="6">
    <source>
        <dbReference type="EMBL" id="OLN31194.1"/>
    </source>
</evidence>
<feature type="domain" description="ABC transporter" evidence="5">
    <location>
        <begin position="254"/>
        <end position="499"/>
    </location>
</feature>
<dbReference type="PANTHER" id="PTHR43790">
    <property type="entry name" value="CARBOHYDRATE TRANSPORT ATP-BINDING PROTEIN MG119-RELATED"/>
    <property type="match status" value="1"/>
</dbReference>
<dbReference type="GO" id="GO:0005524">
    <property type="term" value="F:ATP binding"/>
    <property type="evidence" value="ECO:0007669"/>
    <property type="project" value="UniProtKB-KW"/>
</dbReference>
<dbReference type="PANTHER" id="PTHR43790:SF9">
    <property type="entry name" value="GALACTOFURANOSE TRANSPORTER ATP-BINDING PROTEIN YTFR"/>
    <property type="match status" value="1"/>
</dbReference>
<dbReference type="CDD" id="cd03215">
    <property type="entry name" value="ABC_Carb_Monos_II"/>
    <property type="match status" value="1"/>
</dbReference>
<organism evidence="6 7">
    <name type="scientific">Desulfosporosinus metallidurans</name>
    <dbReference type="NCBI Taxonomy" id="1888891"/>
    <lineage>
        <taxon>Bacteria</taxon>
        <taxon>Bacillati</taxon>
        <taxon>Bacillota</taxon>
        <taxon>Clostridia</taxon>
        <taxon>Eubacteriales</taxon>
        <taxon>Desulfitobacteriaceae</taxon>
        <taxon>Desulfosporosinus</taxon>
    </lineage>
</organism>
<dbReference type="STRING" id="1888891.DSOL_2804"/>
<dbReference type="InterPro" id="IPR017871">
    <property type="entry name" value="ABC_transporter-like_CS"/>
</dbReference>
<dbReference type="Proteomes" id="UP000186102">
    <property type="component" value="Unassembled WGS sequence"/>
</dbReference>
<dbReference type="SUPFAM" id="SSF52540">
    <property type="entry name" value="P-loop containing nucleoside triphosphate hydrolases"/>
    <property type="match status" value="2"/>
</dbReference>
<evidence type="ECO:0000256" key="4">
    <source>
        <dbReference type="ARBA" id="ARBA00022840"/>
    </source>
</evidence>
<feature type="domain" description="ABC transporter" evidence="5">
    <location>
        <begin position="4"/>
        <end position="242"/>
    </location>
</feature>
<keyword evidence="2" id="KW-0677">Repeat</keyword>
<evidence type="ECO:0000259" key="5">
    <source>
        <dbReference type="PROSITE" id="PS50893"/>
    </source>
</evidence>
<dbReference type="InterPro" id="IPR003439">
    <property type="entry name" value="ABC_transporter-like_ATP-bd"/>
</dbReference>
<evidence type="ECO:0000256" key="1">
    <source>
        <dbReference type="ARBA" id="ARBA00022448"/>
    </source>
</evidence>
<sequence>MPLLEVRELAQKFGRNYALSGISLSINSGEIHALIGENGAGKSTFIKLMTGVYQPVGGEILWQGEKVVIRNPRDARELGISVIHQDRHLVPYFTGLENLYLGADYPKRRFWPGIRWETMREEAEKIQAELGMEVPLEKQAQHMSPTERTMVEILRAVRTGCKLLFLDEPTASLTDQETETLFRLLFRLKSQGTAIIYVTHRLDEVFHLADRVTVLRNGKLAGTLIMGEAHKERLIKLMAGHEHNFSKGKKRTDIKTAPMVLQVNGLKTVDKRVKNATFSVRKGEILGVFGLAGAGRTELLEAIYGLRPKSVGEVLINGNTLPNNSPSSSLQGGIAFIPEDRRGQALIMGMSIQENITLPVLTNYTRGGVIVNSQELKVSEDWINKLRIKARGPGQSVQELSGGNQQKVVFAKALMSRPKLFLCDEPTQGVDVITRSEIHRFLRDQAEQGGAVLYVSSDLEEVLEVAHRLLVMREGETVADLPIEGLTPEAVLQLCYAKAER</sequence>
<dbReference type="PROSITE" id="PS00211">
    <property type="entry name" value="ABC_TRANSPORTER_1"/>
    <property type="match status" value="1"/>
</dbReference>
<evidence type="ECO:0000256" key="2">
    <source>
        <dbReference type="ARBA" id="ARBA00022737"/>
    </source>
</evidence>
<evidence type="ECO:0000313" key="7">
    <source>
        <dbReference type="Proteomes" id="UP000186102"/>
    </source>
</evidence>